<keyword evidence="1" id="KW-0812">Transmembrane</keyword>
<protein>
    <submittedName>
        <fullName evidence="2">Uncharacterized protein</fullName>
    </submittedName>
</protein>
<proteinExistence type="predicted"/>
<sequence>MDENVNASREGSSIGSIIGAIVVLALIAFGALYFMNNRTGDQAVEEESNGISTQSDSDAAANIEADLNATDIENVDYDLNEENFTSS</sequence>
<dbReference type="Proteomes" id="UP000178612">
    <property type="component" value="Unassembled WGS sequence"/>
</dbReference>
<evidence type="ECO:0000256" key="1">
    <source>
        <dbReference type="SAM" id="Phobius"/>
    </source>
</evidence>
<evidence type="ECO:0000313" key="2">
    <source>
        <dbReference type="EMBL" id="OHA91613.1"/>
    </source>
</evidence>
<gene>
    <name evidence="2" type="ORF">A2758_00685</name>
</gene>
<dbReference type="AlphaFoldDB" id="A0A1G2T2Y3"/>
<name>A0A1G2T2Y3_9BACT</name>
<reference evidence="2 3" key="1">
    <citation type="journal article" date="2016" name="Nat. Commun.">
        <title>Thousands of microbial genomes shed light on interconnected biogeochemical processes in an aquifer system.</title>
        <authorList>
            <person name="Anantharaman K."/>
            <person name="Brown C.T."/>
            <person name="Hug L.A."/>
            <person name="Sharon I."/>
            <person name="Castelle C.J."/>
            <person name="Probst A.J."/>
            <person name="Thomas B.C."/>
            <person name="Singh A."/>
            <person name="Wilkins M.J."/>
            <person name="Karaoz U."/>
            <person name="Brodie E.L."/>
            <person name="Williams K.H."/>
            <person name="Hubbard S.S."/>
            <person name="Banfield J.F."/>
        </authorList>
    </citation>
    <scope>NUCLEOTIDE SEQUENCE [LARGE SCALE GENOMIC DNA]</scope>
</reference>
<keyword evidence="1" id="KW-1133">Transmembrane helix</keyword>
<dbReference type="EMBL" id="MHVJ01000011">
    <property type="protein sequence ID" value="OHA91613.1"/>
    <property type="molecule type" value="Genomic_DNA"/>
</dbReference>
<feature type="transmembrane region" description="Helical" evidence="1">
    <location>
        <begin position="12"/>
        <end position="34"/>
    </location>
</feature>
<keyword evidence="1" id="KW-0472">Membrane</keyword>
<evidence type="ECO:0000313" key="3">
    <source>
        <dbReference type="Proteomes" id="UP000178612"/>
    </source>
</evidence>
<comment type="caution">
    <text evidence="2">The sequence shown here is derived from an EMBL/GenBank/DDBJ whole genome shotgun (WGS) entry which is preliminary data.</text>
</comment>
<organism evidence="2 3">
    <name type="scientific">Candidatus Zambryskibacteria bacterium RIFCSPHIGHO2_01_FULL_49_18</name>
    <dbReference type="NCBI Taxonomy" id="1802740"/>
    <lineage>
        <taxon>Bacteria</taxon>
        <taxon>Candidatus Zambryskiibacteriota</taxon>
    </lineage>
</organism>
<accession>A0A1G2T2Y3</accession>